<dbReference type="GO" id="GO:0005737">
    <property type="term" value="C:cytoplasm"/>
    <property type="evidence" value="ECO:0007669"/>
    <property type="project" value="UniProtKB-SubCell"/>
</dbReference>
<dbReference type="PANTHER" id="PTHR43420:SF12">
    <property type="entry name" value="N-ACETYLTRANSFERASE DOMAIN-CONTAINING PROTEIN"/>
    <property type="match status" value="1"/>
</dbReference>
<dbReference type="EC" id="2.3.1.266" evidence="5"/>
<evidence type="ECO:0000313" key="7">
    <source>
        <dbReference type="EMBL" id="OOR91381.1"/>
    </source>
</evidence>
<dbReference type="InterPro" id="IPR050680">
    <property type="entry name" value="YpeA/RimI_acetyltransf"/>
</dbReference>
<accession>A0A1T0A7T2</accession>
<dbReference type="Gene3D" id="3.40.630.30">
    <property type="match status" value="1"/>
</dbReference>
<comment type="catalytic activity">
    <reaction evidence="5">
        <text>N-terminal L-alanyl-[ribosomal protein bS18] + acetyl-CoA = N-terminal N(alpha)-acetyl-L-alanyl-[ribosomal protein bS18] + CoA + H(+)</text>
        <dbReference type="Rhea" id="RHEA:43756"/>
        <dbReference type="Rhea" id="RHEA-COMP:10676"/>
        <dbReference type="Rhea" id="RHEA-COMP:10677"/>
        <dbReference type="ChEBI" id="CHEBI:15378"/>
        <dbReference type="ChEBI" id="CHEBI:57287"/>
        <dbReference type="ChEBI" id="CHEBI:57288"/>
        <dbReference type="ChEBI" id="CHEBI:64718"/>
        <dbReference type="ChEBI" id="CHEBI:83683"/>
        <dbReference type="EC" id="2.3.1.266"/>
    </reaction>
</comment>
<keyword evidence="8" id="KW-1185">Reference proteome</keyword>
<evidence type="ECO:0000256" key="1">
    <source>
        <dbReference type="ARBA" id="ARBA00005395"/>
    </source>
</evidence>
<comment type="subcellular location">
    <subcellularLocation>
        <location evidence="5">Cytoplasm</location>
    </subcellularLocation>
</comment>
<reference evidence="7 8" key="1">
    <citation type="submission" date="2017-02" db="EMBL/GenBank/DDBJ databases">
        <title>Draft genome sequence of Moraxella caviae CCUG 355 type strain.</title>
        <authorList>
            <person name="Engstrom-Jakobsson H."/>
            <person name="Salva-Serra F."/>
            <person name="Thorell K."/>
            <person name="Gonzales-Siles L."/>
            <person name="Karlsson R."/>
            <person name="Boulund F."/>
            <person name="Engstrand L."/>
            <person name="Moore E."/>
        </authorList>
    </citation>
    <scope>NUCLEOTIDE SEQUENCE [LARGE SCALE GENOMIC DNA]</scope>
    <source>
        <strain evidence="7 8">CCUG 355</strain>
    </source>
</reference>
<dbReference type="Proteomes" id="UP000190435">
    <property type="component" value="Unassembled WGS sequence"/>
</dbReference>
<dbReference type="GO" id="GO:0008999">
    <property type="term" value="F:protein-N-terminal-alanine acetyltransferase activity"/>
    <property type="evidence" value="ECO:0007669"/>
    <property type="project" value="UniProtKB-EC"/>
</dbReference>
<dbReference type="PANTHER" id="PTHR43420">
    <property type="entry name" value="ACETYLTRANSFERASE"/>
    <property type="match status" value="1"/>
</dbReference>
<dbReference type="Pfam" id="PF00583">
    <property type="entry name" value="Acetyltransf_1"/>
    <property type="match status" value="1"/>
</dbReference>
<gene>
    <name evidence="7" type="ORF">B0181_03455</name>
</gene>
<keyword evidence="4" id="KW-0012">Acyltransferase</keyword>
<dbReference type="NCBIfam" id="TIGR01575">
    <property type="entry name" value="rimI"/>
    <property type="match status" value="1"/>
</dbReference>
<protein>
    <recommendedName>
        <fullName evidence="5">[Ribosomal protein bS18]-alanine N-acetyltransferase</fullName>
        <ecNumber evidence="5">2.3.1.266</ecNumber>
    </recommendedName>
</protein>
<evidence type="ECO:0000313" key="8">
    <source>
        <dbReference type="Proteomes" id="UP000190435"/>
    </source>
</evidence>
<organism evidence="7 8">
    <name type="scientific">Moraxella caviae</name>
    <dbReference type="NCBI Taxonomy" id="34060"/>
    <lineage>
        <taxon>Bacteria</taxon>
        <taxon>Pseudomonadati</taxon>
        <taxon>Pseudomonadota</taxon>
        <taxon>Gammaproteobacteria</taxon>
        <taxon>Moraxellales</taxon>
        <taxon>Moraxellaceae</taxon>
        <taxon>Moraxella</taxon>
    </lineage>
</organism>
<comment type="function">
    <text evidence="5">Acetylates the N-terminal alanine of ribosomal protein bS18.</text>
</comment>
<evidence type="ECO:0000256" key="4">
    <source>
        <dbReference type="ARBA" id="ARBA00023315"/>
    </source>
</evidence>
<keyword evidence="3 7" id="KW-0808">Transferase</keyword>
<evidence type="ECO:0000256" key="3">
    <source>
        <dbReference type="ARBA" id="ARBA00022679"/>
    </source>
</evidence>
<evidence type="ECO:0000256" key="2">
    <source>
        <dbReference type="ARBA" id="ARBA00022490"/>
    </source>
</evidence>
<dbReference type="InterPro" id="IPR000182">
    <property type="entry name" value="GNAT_dom"/>
</dbReference>
<name>A0A1T0A7T2_9GAMM</name>
<dbReference type="CDD" id="cd04301">
    <property type="entry name" value="NAT_SF"/>
    <property type="match status" value="1"/>
</dbReference>
<dbReference type="AlphaFoldDB" id="A0A1T0A7T2"/>
<dbReference type="PROSITE" id="PS51186">
    <property type="entry name" value="GNAT"/>
    <property type="match status" value="1"/>
</dbReference>
<keyword evidence="2 5" id="KW-0963">Cytoplasm</keyword>
<evidence type="ECO:0000259" key="6">
    <source>
        <dbReference type="PROSITE" id="PS51186"/>
    </source>
</evidence>
<dbReference type="InterPro" id="IPR016181">
    <property type="entry name" value="Acyl_CoA_acyltransferase"/>
</dbReference>
<dbReference type="SUPFAM" id="SSF55729">
    <property type="entry name" value="Acyl-CoA N-acyltransferases (Nat)"/>
    <property type="match status" value="1"/>
</dbReference>
<dbReference type="InterPro" id="IPR006464">
    <property type="entry name" value="AcTrfase_RimI/Ard1"/>
</dbReference>
<comment type="similarity">
    <text evidence="1 5">Belongs to the acetyltransferase family. RimI subfamily.</text>
</comment>
<proteinExistence type="inferred from homology"/>
<evidence type="ECO:0000256" key="5">
    <source>
        <dbReference type="RuleBase" id="RU363094"/>
    </source>
</evidence>
<dbReference type="EMBL" id="MUXU01000022">
    <property type="protein sequence ID" value="OOR91381.1"/>
    <property type="molecule type" value="Genomic_DNA"/>
</dbReference>
<feature type="domain" description="N-acetyltransferase" evidence="6">
    <location>
        <begin position="5"/>
        <end position="151"/>
    </location>
</feature>
<sequence>MLADVSFSDVLAQISELERILQADDAWDSAAIGDVLSQFGAGVLWLAQDDVVMGYCIYSVVFEVAEVLRIGTHPDFQRQGVAVRLLDELFALCGASDECESVLLEVRADNAPAIALYERVGFGQIDVRKNYYRNANGASGTDALIMQRSLG</sequence>
<comment type="caution">
    <text evidence="7">The sequence shown here is derived from an EMBL/GenBank/DDBJ whole genome shotgun (WGS) entry which is preliminary data.</text>
</comment>
<dbReference type="STRING" id="34060.B0181_03455"/>